<keyword evidence="3" id="KW-1185">Reference proteome</keyword>
<evidence type="ECO:0000313" key="3">
    <source>
        <dbReference type="Proteomes" id="UP000035425"/>
    </source>
</evidence>
<evidence type="ECO:0000259" key="1">
    <source>
        <dbReference type="PROSITE" id="PS50222"/>
    </source>
</evidence>
<dbReference type="PROSITE" id="PS50222">
    <property type="entry name" value="EF_HAND_2"/>
    <property type="match status" value="2"/>
</dbReference>
<organism evidence="2 3">
    <name type="scientific">Protofrankia coriariae</name>
    <dbReference type="NCBI Taxonomy" id="1562887"/>
    <lineage>
        <taxon>Bacteria</taxon>
        <taxon>Bacillati</taxon>
        <taxon>Actinomycetota</taxon>
        <taxon>Actinomycetes</taxon>
        <taxon>Frankiales</taxon>
        <taxon>Frankiaceae</taxon>
        <taxon>Protofrankia</taxon>
    </lineage>
</organism>
<reference evidence="2 3" key="1">
    <citation type="submission" date="2014-12" db="EMBL/GenBank/DDBJ databases">
        <title>Frankia sp. BMG5.1 draft genome.</title>
        <authorList>
            <person name="Gtari M."/>
            <person name="Ghodhbane-Gtari F."/>
            <person name="Nouioui I."/>
            <person name="Ktari A."/>
            <person name="Hezbri K."/>
            <person name="Mimouni W."/>
            <person name="Sbissi I."/>
            <person name="Ayari A."/>
            <person name="Yamanaka T."/>
            <person name="Normand P."/>
            <person name="Tisa L.S."/>
            <person name="Boudabous A."/>
        </authorList>
    </citation>
    <scope>NUCLEOTIDE SEQUENCE [LARGE SCALE GENOMIC DNA]</scope>
    <source>
        <strain evidence="2 3">BMG5.1</strain>
    </source>
</reference>
<accession>A0ABR5F2V2</accession>
<dbReference type="Pfam" id="PF13202">
    <property type="entry name" value="EF-hand_5"/>
    <property type="match status" value="1"/>
</dbReference>
<evidence type="ECO:0000313" key="2">
    <source>
        <dbReference type="EMBL" id="KLL11056.1"/>
    </source>
</evidence>
<dbReference type="InterPro" id="IPR011992">
    <property type="entry name" value="EF-hand-dom_pair"/>
</dbReference>
<proteinExistence type="predicted"/>
<protein>
    <submittedName>
        <fullName evidence="2">Calcium-binding protein</fullName>
    </submittedName>
</protein>
<dbReference type="Proteomes" id="UP000035425">
    <property type="component" value="Unassembled WGS sequence"/>
</dbReference>
<dbReference type="Pfam" id="PF13499">
    <property type="entry name" value="EF-hand_7"/>
    <property type="match status" value="1"/>
</dbReference>
<dbReference type="InterPro" id="IPR018247">
    <property type="entry name" value="EF_Hand_1_Ca_BS"/>
</dbReference>
<sequence>MDANRDGYVDWADYQQLIDHHVNAYGLNRDDSRARALAATYQIFWLELLRHADSSSDRLTRDEYIVATRLASVDTSRINVAEGIPHALFDLIDIDGDNEVSKDEFARYEREVWKISAPDAVDVFAALDVDGDGRISRQEFIRAFREFYFSSDLEAPGSLLFGHFGRA</sequence>
<feature type="domain" description="EF-hand" evidence="1">
    <location>
        <begin position="115"/>
        <end position="150"/>
    </location>
</feature>
<dbReference type="SUPFAM" id="SSF47473">
    <property type="entry name" value="EF-hand"/>
    <property type="match status" value="1"/>
</dbReference>
<dbReference type="InterPro" id="IPR002048">
    <property type="entry name" value="EF_hand_dom"/>
</dbReference>
<dbReference type="Gene3D" id="1.10.238.10">
    <property type="entry name" value="EF-hand"/>
    <property type="match status" value="1"/>
</dbReference>
<dbReference type="EMBL" id="JWIO01000021">
    <property type="protein sequence ID" value="KLL11056.1"/>
    <property type="molecule type" value="Genomic_DNA"/>
</dbReference>
<feature type="domain" description="EF-hand" evidence="1">
    <location>
        <begin position="1"/>
        <end position="24"/>
    </location>
</feature>
<dbReference type="SMART" id="SM00054">
    <property type="entry name" value="EFh"/>
    <property type="match status" value="2"/>
</dbReference>
<dbReference type="CDD" id="cd00051">
    <property type="entry name" value="EFh"/>
    <property type="match status" value="1"/>
</dbReference>
<comment type="caution">
    <text evidence="2">The sequence shown here is derived from an EMBL/GenBank/DDBJ whole genome shotgun (WGS) entry which is preliminary data.</text>
</comment>
<name>A0ABR5F2V2_9ACTN</name>
<dbReference type="PROSITE" id="PS00018">
    <property type="entry name" value="EF_HAND_1"/>
    <property type="match status" value="2"/>
</dbReference>
<gene>
    <name evidence="2" type="ORF">FrCorBMG51_14140</name>
</gene>